<accession>X1LQE0</accession>
<proteinExistence type="predicted"/>
<reference evidence="1" key="1">
    <citation type="journal article" date="2014" name="Front. Microbiol.">
        <title>High frequency of phylogenetically diverse reductive dehalogenase-homologous genes in deep subseafloor sedimentary metagenomes.</title>
        <authorList>
            <person name="Kawai M."/>
            <person name="Futagami T."/>
            <person name="Toyoda A."/>
            <person name="Takaki Y."/>
            <person name="Nishi S."/>
            <person name="Hori S."/>
            <person name="Arai W."/>
            <person name="Tsubouchi T."/>
            <person name="Morono Y."/>
            <person name="Uchiyama I."/>
            <person name="Ito T."/>
            <person name="Fujiyama A."/>
            <person name="Inagaki F."/>
            <person name="Takami H."/>
        </authorList>
    </citation>
    <scope>NUCLEOTIDE SEQUENCE</scope>
    <source>
        <strain evidence="1">Expedition CK06-06</strain>
    </source>
</reference>
<dbReference type="EMBL" id="BARV01012793">
    <property type="protein sequence ID" value="GAI08031.1"/>
    <property type="molecule type" value="Genomic_DNA"/>
</dbReference>
<name>X1LQE0_9ZZZZ</name>
<feature type="non-terminal residue" evidence="1">
    <location>
        <position position="46"/>
    </location>
</feature>
<organism evidence="1">
    <name type="scientific">marine sediment metagenome</name>
    <dbReference type="NCBI Taxonomy" id="412755"/>
    <lineage>
        <taxon>unclassified sequences</taxon>
        <taxon>metagenomes</taxon>
        <taxon>ecological metagenomes</taxon>
    </lineage>
</organism>
<evidence type="ECO:0000313" key="1">
    <source>
        <dbReference type="EMBL" id="GAI08031.1"/>
    </source>
</evidence>
<gene>
    <name evidence="1" type="ORF">S06H3_23509</name>
</gene>
<dbReference type="AlphaFoldDB" id="X1LQE0"/>
<comment type="caution">
    <text evidence="1">The sequence shown here is derived from an EMBL/GenBank/DDBJ whole genome shotgun (WGS) entry which is preliminary data.</text>
</comment>
<sequence>MREYKLGRLLRAVYKPESAPPGFKKRLLKRLLEKDINVLMLKPSIS</sequence>
<protein>
    <submittedName>
        <fullName evidence="1">Uncharacterized protein</fullName>
    </submittedName>
</protein>